<evidence type="ECO:0000256" key="1">
    <source>
        <dbReference type="SAM" id="SignalP"/>
    </source>
</evidence>
<gene>
    <name evidence="3" type="ORF">AELLOGFF_01839</name>
</gene>
<sequence length="247" mass="25255">MSAARWAALAAMVTAGCALTGCVGAPVDQRPVVRIVEAAQPSRAVPLGQFLPNAQELSATLGTGPDALMGQLVEGDADMLLRSVGEVQATPVHCVSTAYRLQKIVYDDGPVQAVATGSWAGGGFDGPPVSGFFGVVQMASAADAQEFFATLTDQWRRCNGQTVALQHAGPGADELSRVFGVALDDRVVSASVLHATAGPGSTATSRALGLAGDCIVDVELTDPRAAAGERSAVGVTELILDKIAARR</sequence>
<keyword evidence="1" id="KW-0732">Signal</keyword>
<evidence type="ECO:0000259" key="2">
    <source>
        <dbReference type="Pfam" id="PF14032"/>
    </source>
</evidence>
<dbReference type="InterPro" id="IPR026954">
    <property type="entry name" value="PknH-like_Extracell"/>
</dbReference>
<evidence type="ECO:0000313" key="3">
    <source>
        <dbReference type="EMBL" id="CAA0134751.1"/>
    </source>
</evidence>
<name>A0A5S9R9V5_MYCVN</name>
<dbReference type="Proteomes" id="UP000430146">
    <property type="component" value="Unassembled WGS sequence"/>
</dbReference>
<protein>
    <recommendedName>
        <fullName evidence="2">PknH-like extracellular domain-containing protein</fullName>
    </recommendedName>
</protein>
<feature type="signal peptide" evidence="1">
    <location>
        <begin position="1"/>
        <end position="20"/>
    </location>
</feature>
<accession>A0A5S9R9V5</accession>
<dbReference type="EMBL" id="CACSIP010000056">
    <property type="protein sequence ID" value="CAA0134751.1"/>
    <property type="molecule type" value="Genomic_DNA"/>
</dbReference>
<proteinExistence type="predicted"/>
<dbReference type="OrthoDB" id="4720901at2"/>
<dbReference type="PROSITE" id="PS51257">
    <property type="entry name" value="PROKAR_LIPOPROTEIN"/>
    <property type="match status" value="1"/>
</dbReference>
<dbReference type="InterPro" id="IPR038232">
    <property type="entry name" value="PknH-like_Extracell_sf"/>
</dbReference>
<keyword evidence="4" id="KW-1185">Reference proteome</keyword>
<evidence type="ECO:0000313" key="4">
    <source>
        <dbReference type="Proteomes" id="UP000430146"/>
    </source>
</evidence>
<feature type="domain" description="PknH-like extracellular" evidence="2">
    <location>
        <begin position="46"/>
        <end position="242"/>
    </location>
</feature>
<dbReference type="Gene3D" id="3.40.1000.70">
    <property type="entry name" value="PknH-like extracellular domain"/>
    <property type="match status" value="1"/>
</dbReference>
<dbReference type="AlphaFoldDB" id="A0A5S9R9V5"/>
<feature type="chain" id="PRO_5039006425" description="PknH-like extracellular domain-containing protein" evidence="1">
    <location>
        <begin position="21"/>
        <end position="247"/>
    </location>
</feature>
<reference evidence="3 4" key="1">
    <citation type="submission" date="2019-11" db="EMBL/GenBank/DDBJ databases">
        <authorList>
            <person name="Holert J."/>
        </authorList>
    </citation>
    <scope>NUCLEOTIDE SEQUENCE [LARGE SCALE GENOMIC DNA]</scope>
    <source>
        <strain evidence="3">BC8_1</strain>
    </source>
</reference>
<dbReference type="RefSeq" id="WP_159234857.1">
    <property type="nucleotide sequence ID" value="NZ_CACSIP010000056.1"/>
</dbReference>
<dbReference type="Pfam" id="PF14032">
    <property type="entry name" value="PknH_C"/>
    <property type="match status" value="1"/>
</dbReference>
<organism evidence="3 4">
    <name type="scientific">Mycolicibacterium vanbaalenii</name>
    <name type="common">Mycobacterium vanbaalenii</name>
    <dbReference type="NCBI Taxonomy" id="110539"/>
    <lineage>
        <taxon>Bacteria</taxon>
        <taxon>Bacillati</taxon>
        <taxon>Actinomycetota</taxon>
        <taxon>Actinomycetes</taxon>
        <taxon>Mycobacteriales</taxon>
        <taxon>Mycobacteriaceae</taxon>
        <taxon>Mycolicibacterium</taxon>
    </lineage>
</organism>